<keyword evidence="4" id="KW-1185">Reference proteome</keyword>
<dbReference type="GO" id="GO:0016491">
    <property type="term" value="F:oxidoreductase activity"/>
    <property type="evidence" value="ECO:0007669"/>
    <property type="project" value="UniProtKB-KW"/>
</dbReference>
<comment type="similarity">
    <text evidence="1">Belongs to the short-chain dehydrogenases/reductases (SDR) family.</text>
</comment>
<dbReference type="PANTHER" id="PTHR43477:SF1">
    <property type="entry name" value="DIHYDROANTICAPSIN 7-DEHYDROGENASE"/>
    <property type="match status" value="1"/>
</dbReference>
<evidence type="ECO:0000256" key="1">
    <source>
        <dbReference type="ARBA" id="ARBA00006484"/>
    </source>
</evidence>
<evidence type="ECO:0000256" key="2">
    <source>
        <dbReference type="ARBA" id="ARBA00023002"/>
    </source>
</evidence>
<protein>
    <submittedName>
        <fullName evidence="3">Short-chain dehydrogenase</fullName>
    </submittedName>
</protein>
<dbReference type="RefSeq" id="WP_070355981.1">
    <property type="nucleotide sequence ID" value="NZ_CP043474.1"/>
</dbReference>
<comment type="caution">
    <text evidence="3">The sequence shown here is derived from an EMBL/GenBank/DDBJ whole genome shotgun (WGS) entry which is preliminary data.</text>
</comment>
<evidence type="ECO:0000313" key="4">
    <source>
        <dbReference type="Proteomes" id="UP000178953"/>
    </source>
</evidence>
<gene>
    <name evidence="3" type="ORF">BEL07_26250</name>
</gene>
<keyword evidence="2" id="KW-0560">Oxidoreductase</keyword>
<reference evidence="3 4" key="1">
    <citation type="submission" date="2016-09" db="EMBL/GenBank/DDBJ databases">
        <title>genome sequence of Mycobacterium sp. 739 SCH.</title>
        <authorList>
            <person name="Greninger A.L."/>
            <person name="Qin X."/>
            <person name="Jerome K."/>
            <person name="Vora S."/>
            <person name="Quinn K."/>
        </authorList>
    </citation>
    <scope>NUCLEOTIDE SEQUENCE [LARGE SCALE GENOMIC DNA]</scope>
    <source>
        <strain evidence="3 4">SCH</strain>
    </source>
</reference>
<accession>A0A1E8PYJ5</accession>
<dbReference type="Proteomes" id="UP000178953">
    <property type="component" value="Unassembled WGS sequence"/>
</dbReference>
<dbReference type="InterPro" id="IPR051122">
    <property type="entry name" value="SDR_DHRS6-like"/>
</dbReference>
<dbReference type="OrthoDB" id="9806974at2"/>
<proteinExistence type="inferred from homology"/>
<dbReference type="InterPro" id="IPR002347">
    <property type="entry name" value="SDR_fam"/>
</dbReference>
<dbReference type="PANTHER" id="PTHR43477">
    <property type="entry name" value="DIHYDROANTICAPSIN 7-DEHYDROGENASE"/>
    <property type="match status" value="1"/>
</dbReference>
<dbReference type="InterPro" id="IPR036291">
    <property type="entry name" value="NAD(P)-bd_dom_sf"/>
</dbReference>
<organism evidence="3 4">
    <name type="scientific">Mycolicibacterium grossiae</name>
    <dbReference type="NCBI Taxonomy" id="1552759"/>
    <lineage>
        <taxon>Bacteria</taxon>
        <taxon>Bacillati</taxon>
        <taxon>Actinomycetota</taxon>
        <taxon>Actinomycetes</taxon>
        <taxon>Mycobacteriales</taxon>
        <taxon>Mycobacteriaceae</taxon>
        <taxon>Mycolicibacterium</taxon>
    </lineage>
</organism>
<dbReference type="SUPFAM" id="SSF51735">
    <property type="entry name" value="NAD(P)-binding Rossmann-fold domains"/>
    <property type="match status" value="1"/>
</dbReference>
<name>A0A1E8PYJ5_9MYCO</name>
<dbReference type="Pfam" id="PF13561">
    <property type="entry name" value="adh_short_C2"/>
    <property type="match status" value="1"/>
</dbReference>
<sequence>MSLQNSRVLVIGGTSGIGLAVAQLAAERGAVPIVASRRQASVDRALETLPSGAVGLTVDLLDDAALASAAERIGDVDHVVFTAGDPLQFTRLSELSGDRVAAFFGTRFVGALNAVRTFAPHVSAGGSITLTSGTAAHTPGFGVLPVSVCGAMNAATTALAFELAPIRVNAVAPGVVRTPLWDALDADARDEMFARAERELPLRRVGDVTDAALAYVYCMEQTFGTGTVLVVDGGTLLV</sequence>
<evidence type="ECO:0000313" key="3">
    <source>
        <dbReference type="EMBL" id="OFJ50779.1"/>
    </source>
</evidence>
<dbReference type="AlphaFoldDB" id="A0A1E8PYJ5"/>
<dbReference type="Gene3D" id="3.40.50.720">
    <property type="entry name" value="NAD(P)-binding Rossmann-like Domain"/>
    <property type="match status" value="1"/>
</dbReference>
<dbReference type="PRINTS" id="PR00081">
    <property type="entry name" value="GDHRDH"/>
</dbReference>
<dbReference type="EMBL" id="MCHX01000095">
    <property type="protein sequence ID" value="OFJ50779.1"/>
    <property type="molecule type" value="Genomic_DNA"/>
</dbReference>